<dbReference type="AlphaFoldDB" id="H2UV50"/>
<feature type="region of interest" description="Disordered" evidence="2">
    <location>
        <begin position="614"/>
        <end position="660"/>
    </location>
</feature>
<reference evidence="5" key="2">
    <citation type="submission" date="2025-08" db="UniProtKB">
        <authorList>
            <consortium name="Ensembl"/>
        </authorList>
    </citation>
    <scope>IDENTIFICATION</scope>
</reference>
<feature type="region of interest" description="Disordered" evidence="2">
    <location>
        <begin position="167"/>
        <end position="188"/>
    </location>
</feature>
<keyword evidence="6" id="KW-1185">Reference proteome</keyword>
<dbReference type="Pfam" id="PF17780">
    <property type="entry name" value="OCRE"/>
    <property type="match status" value="1"/>
</dbReference>
<dbReference type="InterPro" id="IPR053027">
    <property type="entry name" value="AGGF1"/>
</dbReference>
<proteinExistence type="predicted"/>
<dbReference type="Pfam" id="PF00498">
    <property type="entry name" value="FHA"/>
    <property type="match status" value="1"/>
</dbReference>
<dbReference type="PANTHER" id="PTHR23106">
    <property type="entry name" value="ANGIOGENIC FACTOR WITH G PATCH AND FHA DOMAINS 1"/>
    <property type="match status" value="1"/>
</dbReference>
<dbReference type="eggNOG" id="KOG0154">
    <property type="taxonomic scope" value="Eukaryota"/>
</dbReference>
<reference evidence="5 6" key="1">
    <citation type="journal article" date="2011" name="Genome Biol. Evol.">
        <title>Integration of the genetic map and genome assembly of fugu facilitates insights into distinct features of genome evolution in teleosts and mammals.</title>
        <authorList>
            <person name="Kai W."/>
            <person name="Kikuchi K."/>
            <person name="Tohari S."/>
            <person name="Chew A.K."/>
            <person name="Tay A."/>
            <person name="Fujiwara A."/>
            <person name="Hosoya S."/>
            <person name="Suetake H."/>
            <person name="Naruse K."/>
            <person name="Brenner S."/>
            <person name="Suzuki Y."/>
            <person name="Venkatesh B."/>
        </authorList>
    </citation>
    <scope>NUCLEOTIDE SEQUENCE [LARGE SCALE GENOMIC DNA]</scope>
</reference>
<dbReference type="GO" id="GO:0001570">
    <property type="term" value="P:vasculogenesis"/>
    <property type="evidence" value="ECO:0007669"/>
    <property type="project" value="TreeGrafter"/>
</dbReference>
<dbReference type="SMART" id="SM00443">
    <property type="entry name" value="G_patch"/>
    <property type="match status" value="1"/>
</dbReference>
<dbReference type="OMA" id="QLHKTHA"/>
<dbReference type="InterPro" id="IPR041591">
    <property type="entry name" value="OCRE"/>
</dbReference>
<feature type="domain" description="FHA" evidence="3">
    <location>
        <begin position="427"/>
        <end position="480"/>
    </location>
</feature>
<organism evidence="5 6">
    <name type="scientific">Takifugu rubripes</name>
    <name type="common">Japanese pufferfish</name>
    <name type="synonym">Fugu rubripes</name>
    <dbReference type="NCBI Taxonomy" id="31033"/>
    <lineage>
        <taxon>Eukaryota</taxon>
        <taxon>Metazoa</taxon>
        <taxon>Chordata</taxon>
        <taxon>Craniata</taxon>
        <taxon>Vertebrata</taxon>
        <taxon>Euteleostomi</taxon>
        <taxon>Actinopterygii</taxon>
        <taxon>Neopterygii</taxon>
        <taxon>Teleostei</taxon>
        <taxon>Neoteleostei</taxon>
        <taxon>Acanthomorphata</taxon>
        <taxon>Eupercaria</taxon>
        <taxon>Tetraodontiformes</taxon>
        <taxon>Tetradontoidea</taxon>
        <taxon>Tetraodontidae</taxon>
        <taxon>Takifugu</taxon>
    </lineage>
</organism>
<dbReference type="Proteomes" id="UP000005226">
    <property type="component" value="Chromosome 19"/>
</dbReference>
<dbReference type="InParanoid" id="H2UV50"/>
<dbReference type="Pfam" id="PF01585">
    <property type="entry name" value="G-patch"/>
    <property type="match status" value="1"/>
</dbReference>
<reference evidence="5" key="3">
    <citation type="submission" date="2025-09" db="UniProtKB">
        <authorList>
            <consortium name="Ensembl"/>
        </authorList>
    </citation>
    <scope>IDENTIFICATION</scope>
</reference>
<name>H2UV50_TAKRU</name>
<evidence type="ECO:0000259" key="3">
    <source>
        <dbReference type="PROSITE" id="PS50006"/>
    </source>
</evidence>
<evidence type="ECO:0000256" key="1">
    <source>
        <dbReference type="SAM" id="Coils"/>
    </source>
</evidence>
<keyword evidence="1" id="KW-0175">Coiled coil</keyword>
<dbReference type="SMART" id="SM00240">
    <property type="entry name" value="FHA"/>
    <property type="match status" value="1"/>
</dbReference>
<feature type="coiled-coil region" evidence="1">
    <location>
        <begin position="33"/>
        <end position="74"/>
    </location>
</feature>
<dbReference type="InterPro" id="IPR008984">
    <property type="entry name" value="SMAD_FHA_dom_sf"/>
</dbReference>
<dbReference type="Ensembl" id="ENSTRUT00000040967.3">
    <property type="protein sequence ID" value="ENSTRUP00000040825.3"/>
    <property type="gene ID" value="ENSTRUG00000015966.3"/>
</dbReference>
<dbReference type="Gene3D" id="2.60.200.20">
    <property type="match status" value="1"/>
</dbReference>
<feature type="domain" description="G-patch" evidence="4">
    <location>
        <begin position="597"/>
        <end position="643"/>
    </location>
</feature>
<protein>
    <submittedName>
        <fullName evidence="5">Angiogenic factor with G patch and FHA domains 1</fullName>
    </submittedName>
</protein>
<sequence length="684" mass="76517">RFLPINQENASPVGGSKILHDVRIEQMGGEDGENETESEVVELRQKVESLKQELSECRTELAKLQKQLSQADRLQKSTESYNEDLRKQLSAEIHEWKKKKKNKDKVESETQTEEYVWTEADYYNYYYRGYSENPEAADTQESLNVVIAEVADAANNHEVTEVAASSDAAAAEAAEATPAENTVADGDGNSIADMLRATAEEAMTQTGFVFDETTGMYYDHSTGFYYDSVNQLYYDGNTGFYYYYDAESGRYQFHSKIEVPAAVVEDQNVGAEKKGRRFKTWLKNEVSKVSNVKMKEDAADSADQQPLKRTSESRKLRRRSSSPDVSKKGKKSKSKKKKKKRSSSRSNDSERNSGPEEGEITESEKEESTRSFSSLSSSPFKECQESEMEIVNPEAKSIWPPCVRVTVVRSPVLQVGTLFIITADSSATFGREKDMDHAVRIPEMGVSKFHAEVYFDQEQQGYMLVDQGSQNGTVINGNRILQPKTKCEPHALMHGDEVKMGETVLSFHIHSGTDTCDGCEPGQVMAHLSKHRTEEKPGPVLTKEDKETLRQKELKQMKAKYGLQVGNRAEFRRQVVGSEGAFQRDDAPASVHEEISQVNKGRKMLEKMGWKKGEGLGKEGTGMKDPCKTTTSQSGLGSGATLSVDSMSLTKSKSQKNWEKARERFADVFQADVPNTQPELETEG</sequence>
<dbReference type="PROSITE" id="PS50006">
    <property type="entry name" value="FHA_DOMAIN"/>
    <property type="match status" value="1"/>
</dbReference>
<feature type="compositionally biased region" description="Basic and acidic residues" evidence="2">
    <location>
        <begin position="614"/>
        <end position="627"/>
    </location>
</feature>
<dbReference type="InterPro" id="IPR000467">
    <property type="entry name" value="G_patch_dom"/>
</dbReference>
<dbReference type="InterPro" id="IPR000253">
    <property type="entry name" value="FHA_dom"/>
</dbReference>
<feature type="compositionally biased region" description="Polar residues" evidence="2">
    <location>
        <begin position="628"/>
        <end position="652"/>
    </location>
</feature>
<evidence type="ECO:0000256" key="2">
    <source>
        <dbReference type="SAM" id="MobiDB-lite"/>
    </source>
</evidence>
<dbReference type="CDD" id="cd22686">
    <property type="entry name" value="FHA_AGGF1"/>
    <property type="match status" value="1"/>
</dbReference>
<dbReference type="GeneTree" id="ENSGT00730000111121"/>
<feature type="compositionally biased region" description="Basic residues" evidence="2">
    <location>
        <begin position="328"/>
        <end position="343"/>
    </location>
</feature>
<dbReference type="CDD" id="cd16164">
    <property type="entry name" value="OCRE_VG5Q"/>
    <property type="match status" value="1"/>
</dbReference>
<feature type="compositionally biased region" description="Low complexity" evidence="2">
    <location>
        <begin position="167"/>
        <end position="184"/>
    </location>
</feature>
<gene>
    <name evidence="5" type="primary">aggf1</name>
</gene>
<accession>H2UV50</accession>
<dbReference type="PROSITE" id="PS50174">
    <property type="entry name" value="G_PATCH"/>
    <property type="match status" value="1"/>
</dbReference>
<dbReference type="STRING" id="31033.ENSTRUP00000040825"/>
<evidence type="ECO:0000313" key="5">
    <source>
        <dbReference type="Ensembl" id="ENSTRUP00000040825.3"/>
    </source>
</evidence>
<dbReference type="PANTHER" id="PTHR23106:SF24">
    <property type="entry name" value="ANGIOGENIC FACTOR WITH G PATCH AND FHA DOMAINS 1"/>
    <property type="match status" value="1"/>
</dbReference>
<dbReference type="GO" id="GO:0003676">
    <property type="term" value="F:nucleic acid binding"/>
    <property type="evidence" value="ECO:0007669"/>
    <property type="project" value="InterPro"/>
</dbReference>
<evidence type="ECO:0000259" key="4">
    <source>
        <dbReference type="PROSITE" id="PS50174"/>
    </source>
</evidence>
<feature type="region of interest" description="Disordered" evidence="2">
    <location>
        <begin position="293"/>
        <end position="382"/>
    </location>
</feature>
<dbReference type="InterPro" id="IPR035624">
    <property type="entry name" value="AGGF1_OCRE"/>
</dbReference>
<evidence type="ECO:0000313" key="6">
    <source>
        <dbReference type="Proteomes" id="UP000005226"/>
    </source>
</evidence>
<dbReference type="SUPFAM" id="SSF49879">
    <property type="entry name" value="SMAD/FHA domain"/>
    <property type="match status" value="1"/>
</dbReference>